<dbReference type="RefSeq" id="WP_161900927.1">
    <property type="nucleotide sequence ID" value="NZ_MAEL01000004.1"/>
</dbReference>
<protein>
    <recommendedName>
        <fullName evidence="3">Sce7725 family protein</fullName>
    </recommendedName>
</protein>
<evidence type="ECO:0000313" key="2">
    <source>
        <dbReference type="Proteomes" id="UP000782705"/>
    </source>
</evidence>
<name>A0ABQ6Z2K2_9ENTE</name>
<dbReference type="Proteomes" id="UP000782705">
    <property type="component" value="Unassembled WGS sequence"/>
</dbReference>
<comment type="caution">
    <text evidence="1">The sequence shown here is derived from an EMBL/GenBank/DDBJ whole genome shotgun (WGS) entry which is preliminary data.</text>
</comment>
<evidence type="ECO:0000313" key="1">
    <source>
        <dbReference type="EMBL" id="KAF1306028.1"/>
    </source>
</evidence>
<dbReference type="InterPro" id="IPR047727">
    <property type="entry name" value="Sce7725-like"/>
</dbReference>
<proteinExistence type="predicted"/>
<dbReference type="EMBL" id="MAEL01000004">
    <property type="protein sequence ID" value="KAF1306028.1"/>
    <property type="molecule type" value="Genomic_DNA"/>
</dbReference>
<evidence type="ECO:0008006" key="3">
    <source>
        <dbReference type="Google" id="ProtNLM"/>
    </source>
</evidence>
<sequence>MYYPYFRGKQYDLLALRALIEAKRLSKKVQPIIEPVKNSPTFMKFLDVVHQADHPLFVIQNPQAGAFLTETGLATLQKIPHRKAMILEQPLETVENPSELLIVHQAAPALVSDWQKVNQKILVPNEFRVLQKVQGECILMEDVFTRLPRTQFYQELPDEVFSRTHQTFAQRGFVGFSDFSIDSKIYYEHGYPATVLSLHLVYFEADILRIHHFLSSEDLPSQKEKFLVMMEEVCTWAERLCGDQLTLGLSLLIDNAQWGKFPGMGVMRKAAVMHHMELMSRYLEEGKE</sequence>
<keyword evidence="2" id="KW-1185">Reference proteome</keyword>
<organism evidence="1 2">
    <name type="scientific">Candidatus Enterococcus willemsii</name>
    <dbReference type="NCBI Taxonomy" id="1857215"/>
    <lineage>
        <taxon>Bacteria</taxon>
        <taxon>Bacillati</taxon>
        <taxon>Bacillota</taxon>
        <taxon>Bacilli</taxon>
        <taxon>Lactobacillales</taxon>
        <taxon>Enterococcaceae</taxon>
        <taxon>Enterococcus</taxon>
    </lineage>
</organism>
<accession>A0ABQ6Z2K2</accession>
<gene>
    <name evidence="1" type="ORF">BAU17_03425</name>
</gene>
<reference evidence="1 2" key="1">
    <citation type="submission" date="2016-06" db="EMBL/GenBank/DDBJ databases">
        <title>Four novel species of enterococci isolated from chicken manure.</title>
        <authorList>
            <person name="Van Tyne D."/>
        </authorList>
    </citation>
    <scope>NUCLEOTIDE SEQUENCE [LARGE SCALE GENOMIC DNA]</scope>
    <source>
        <strain evidence="1 2">CU12B</strain>
    </source>
</reference>
<dbReference type="NCBIfam" id="NF033831">
    <property type="entry name" value="sce7725_fam"/>
    <property type="match status" value="1"/>
</dbReference>